<dbReference type="EMBL" id="BLKM01000631">
    <property type="protein sequence ID" value="GFG36384.1"/>
    <property type="molecule type" value="Genomic_DNA"/>
</dbReference>
<dbReference type="PANTHER" id="PTHR11008">
    <property type="entry name" value="PROTEIN TAKEOUT-LIKE PROTEIN"/>
    <property type="match status" value="1"/>
</dbReference>
<organism evidence="2 3">
    <name type="scientific">Coptotermes formosanus</name>
    <name type="common">Formosan subterranean termite</name>
    <dbReference type="NCBI Taxonomy" id="36987"/>
    <lineage>
        <taxon>Eukaryota</taxon>
        <taxon>Metazoa</taxon>
        <taxon>Ecdysozoa</taxon>
        <taxon>Arthropoda</taxon>
        <taxon>Hexapoda</taxon>
        <taxon>Insecta</taxon>
        <taxon>Pterygota</taxon>
        <taxon>Neoptera</taxon>
        <taxon>Polyneoptera</taxon>
        <taxon>Dictyoptera</taxon>
        <taxon>Blattodea</taxon>
        <taxon>Blattoidea</taxon>
        <taxon>Termitoidae</taxon>
        <taxon>Rhinotermitidae</taxon>
        <taxon>Coptotermes</taxon>
    </lineage>
</organism>
<dbReference type="AlphaFoldDB" id="A0A6L2PW05"/>
<dbReference type="InParanoid" id="A0A6L2PW05"/>
<sequence>MAAMTQLTPITVEYAYVTGIVAVAVNAACVTPVVLVDEVSVLSVGQGPAHCSHNSYTRATYFCPSPAADYITPCSRTDPNFNECALKQGREVIPKIVKVNVTAKYKTFCNLTQKSDGKTYVEPYDYELVLEPKKGVIHFGNLFNGNKLLADYIKPCSRNDPKFNECALKSGTAAIPRVVKGDRTLGVPVLDPLFVEKVSMTHSGLHATSKNFTITGMKDAVLEDFSAPNHAPGSSHRRRTNVSRLQLPEVAKTRHALTLAFCVRSADFDKQIFKLSFKTPRVELIGEYDVRGKLLGLPLSGQGDYQLTFSLKEYHIPVLDPLYVAEVRALDTGLDMAAKNVTVEGMRNIVLQNIRIDLQKKEVTVEVVVPEAHFTGNYEVKGKLLALPIVGKGSFDAVFYDLYVKYVTTFYLKKLEDGEDYLTPDKYKVDFEPRHLKARLDNLFNGNKLLVSRKEAPVNNTVLLGYKSSTQNSSLALRLLWVQPGVGGVVLVLNTTKGNELCLSVSGDNMNKFLNENWRDVLKDTGDSASDTGSLAFTVRSVEHCGYSGEFQRLRKHTATPLSSHSPTALRLPTLSS</sequence>
<evidence type="ECO:0000256" key="1">
    <source>
        <dbReference type="SAM" id="MobiDB-lite"/>
    </source>
</evidence>
<reference evidence="3" key="1">
    <citation type="submission" date="2020-01" db="EMBL/GenBank/DDBJ databases">
        <title>Draft genome sequence of the Termite Coptotermes fromosanus.</title>
        <authorList>
            <person name="Itakura S."/>
            <person name="Yosikawa Y."/>
            <person name="Umezawa K."/>
        </authorList>
    </citation>
    <scope>NUCLEOTIDE SEQUENCE [LARGE SCALE GENOMIC DNA]</scope>
</reference>
<dbReference type="Pfam" id="PF06585">
    <property type="entry name" value="JHBP"/>
    <property type="match status" value="2"/>
</dbReference>
<evidence type="ECO:0000313" key="3">
    <source>
        <dbReference type="Proteomes" id="UP000502823"/>
    </source>
</evidence>
<feature type="region of interest" description="Disordered" evidence="1">
    <location>
        <begin position="558"/>
        <end position="577"/>
    </location>
</feature>
<dbReference type="InterPro" id="IPR010562">
    <property type="entry name" value="Haemolymph_juvenile_hormone-bd"/>
</dbReference>
<accession>A0A6L2PW05</accession>
<comment type="caution">
    <text evidence="2">The sequence shown here is derived from an EMBL/GenBank/DDBJ whole genome shotgun (WGS) entry which is preliminary data.</text>
</comment>
<dbReference type="OrthoDB" id="7057518at2759"/>
<dbReference type="Gene3D" id="3.15.10.30">
    <property type="entry name" value="Haemolymph juvenile hormone binding protein"/>
    <property type="match status" value="3"/>
</dbReference>
<protein>
    <submittedName>
        <fullName evidence="2">Uncharacterized protein</fullName>
    </submittedName>
</protein>
<dbReference type="SMART" id="SM00700">
    <property type="entry name" value="JHBP"/>
    <property type="match status" value="1"/>
</dbReference>
<gene>
    <name evidence="2" type="ORF">Cfor_06103</name>
</gene>
<dbReference type="InterPro" id="IPR038606">
    <property type="entry name" value="To_sf"/>
</dbReference>
<dbReference type="PANTHER" id="PTHR11008:SF15">
    <property type="entry name" value="CIRCADIAN CLOCK-CONTROLLED PROTEIN"/>
    <property type="match status" value="1"/>
</dbReference>
<name>A0A6L2PW05_COPFO</name>
<dbReference type="GO" id="GO:0005615">
    <property type="term" value="C:extracellular space"/>
    <property type="evidence" value="ECO:0007669"/>
    <property type="project" value="TreeGrafter"/>
</dbReference>
<dbReference type="Proteomes" id="UP000502823">
    <property type="component" value="Unassembled WGS sequence"/>
</dbReference>
<evidence type="ECO:0000313" key="2">
    <source>
        <dbReference type="EMBL" id="GFG36384.1"/>
    </source>
</evidence>
<keyword evidence="3" id="KW-1185">Reference proteome</keyword>
<proteinExistence type="predicted"/>